<dbReference type="RefSeq" id="WP_135108515.1">
    <property type="nucleotide sequence ID" value="NZ_SRHY01000002.1"/>
</dbReference>
<gene>
    <name evidence="1" type="ORF">E4U82_02790</name>
</gene>
<dbReference type="OrthoDB" id="419816at2"/>
<evidence type="ECO:0000313" key="1">
    <source>
        <dbReference type="EMBL" id="TFJ94200.1"/>
    </source>
</evidence>
<dbReference type="EMBL" id="SRHY01000002">
    <property type="protein sequence ID" value="TFJ94200.1"/>
    <property type="molecule type" value="Genomic_DNA"/>
</dbReference>
<comment type="caution">
    <text evidence="1">The sequence shown here is derived from an EMBL/GenBank/DDBJ whole genome shotgun (WGS) entry which is preliminary data.</text>
</comment>
<evidence type="ECO:0008006" key="3">
    <source>
        <dbReference type="Google" id="ProtNLM"/>
    </source>
</evidence>
<sequence>MIHIEVQGEAGEDFGKQMFQYFYRIYDKFDREVYALALITDHEAENANGFHYSFYDTKVDYTYHVYRFQDKNITKLEQSANPFAHAVIAGIYASKTKNDSDARYAFKRKLMIQVLQKFSTQQEDTRTYLSTLFYFIDYLLQVPKDLSKKLADDVIPYMGEEVIQKMEAEKTNPSQTLEEIFAELREEGKVEGKTEGRKDALKHVVQELVREGYSNERIVKITKLNLEEVKELRRTFERN</sequence>
<evidence type="ECO:0000313" key="2">
    <source>
        <dbReference type="Proteomes" id="UP000298484"/>
    </source>
</evidence>
<protein>
    <recommendedName>
        <fullName evidence="3">Transposase (putative) YhgA-like domain-containing protein</fullName>
    </recommendedName>
</protein>
<keyword evidence="2" id="KW-1185">Reference proteome</keyword>
<name>A0A4Y9AGW0_9BACI</name>
<dbReference type="AlphaFoldDB" id="A0A4Y9AGW0"/>
<proteinExistence type="predicted"/>
<accession>A0A4Y9AGW0</accession>
<reference evidence="1 2" key="1">
    <citation type="submission" date="2019-03" db="EMBL/GenBank/DDBJ databases">
        <title>Genome sequence of Lentibacillus salicampi ATCC BAA-719.</title>
        <authorList>
            <person name="Maclea K.S."/>
            <person name="Simoes Junior M."/>
        </authorList>
    </citation>
    <scope>NUCLEOTIDE SEQUENCE [LARGE SCALE GENOMIC DNA]</scope>
    <source>
        <strain evidence="1 2">ATCC BAA-719</strain>
    </source>
</reference>
<dbReference type="Proteomes" id="UP000298484">
    <property type="component" value="Unassembled WGS sequence"/>
</dbReference>
<organism evidence="1 2">
    <name type="scientific">Lentibacillus salicampi</name>
    <dbReference type="NCBI Taxonomy" id="175306"/>
    <lineage>
        <taxon>Bacteria</taxon>
        <taxon>Bacillati</taxon>
        <taxon>Bacillota</taxon>
        <taxon>Bacilli</taxon>
        <taxon>Bacillales</taxon>
        <taxon>Bacillaceae</taxon>
        <taxon>Lentibacillus</taxon>
    </lineage>
</organism>